<proteinExistence type="predicted"/>
<feature type="signal peptide" evidence="3">
    <location>
        <begin position="1"/>
        <end position="20"/>
    </location>
</feature>
<feature type="transmembrane region" description="Helical" evidence="2">
    <location>
        <begin position="703"/>
        <end position="733"/>
    </location>
</feature>
<keyword evidence="2" id="KW-0812">Transmembrane</keyword>
<sequence length="1089" mass="120235">MGLRRFSCLVLVTWVISVLCLKACGDGSLVSVKFVKSPLALSSVSSASFAFEVLVGGNGDICRNCSVKCKLDDQNPSNCESREVSYWGLHDGAHTFEVFINVSQGLQYASYNWTIDTIHPTAYVQAERSFTNALNVSMDISFSEPCTGGNGFGCSSVNACNLLVYGPGQVIPSTLKTLEPNLRFSLLVGLSPSVQYGRVIVVMDKAFCTDAAGNRFTRTTNSSFYLRFDRRSVFVNMRTRIPERLIKLNSQTRTVEATNNINNLKIYLLFSEPVLNSSSEILSVLHTSNGFLLPTNGKTLGNHRFSYLVPNISSIAIVTISLETSSIISRQGTPVSPTEPVTFLYDSERPSVRLSTTSTMRTRESCLPVLIKFVKPVFGFNSSAIWISGGHLKRQVLFEMMMMMLIICHASPRFRELSRSIYSLDIHADSNLISVSVPENITGDVAGNENLESNLLQVRHYSVPVISSVLSTIVTATFAMTSLASGLLTVSTASLQSLGVLSRSSNILLSDPSRNLFRIACHIQVFALSKWLAVTFPVEYYEFVRGLQWSIPHINLPWETGHVDSVMASSTSPVMTHPTSSLSGSRELVVDASLYGMPLSPMEYSSFFESQNMKPEADFILDSQTSNGWKAFNRNLFWLAVISGGLVLLHVISLSILKFRRGSRKEKKLGALIVPRFEIFLTLLGLPCICQASAAIIKGGSTVGIIVGTVLLGIVSSLLLSLLLFLSIGITLGKLLQYKEVHREGQNFHWYQDLVRVTLGPGKRGQWSWKNQQNSIYLTMLGPLFEDLRGPPKYMLSQIADGNPGKVGDRIIASDDETEDAEAPFIQKLFGILRIYYTLLDSVKRVALGIVTGIYLGSWSSKFPSLFLLCITSFQLFFLILKKPFIKKRVQFVEIIFVSSEVGIFATCRVLLENEFSTAIQRRIGIFMLLLFMLAFSAQMVNEWYALYKQTLSLQPGGNSFFLGLKAALIGFLLIFVPEKLLKDWNEVVLSNNGDGETGEAVSSSDQNRSSGSRSSGTTEKPWLKQLREMAKASFSKDDGSPSDPSSSQNRSRFWSGKRSGSSSMTSSADFKSRSRGLYGDLEAIFSSK</sequence>
<feature type="transmembrane region" description="Helical" evidence="2">
    <location>
        <begin position="677"/>
        <end position="697"/>
    </location>
</feature>
<keyword evidence="3" id="KW-0732">Signal</keyword>
<dbReference type="STRING" id="337451.A0A3S3N7T7"/>
<evidence type="ECO:0000256" key="2">
    <source>
        <dbReference type="SAM" id="Phobius"/>
    </source>
</evidence>
<accession>A0A3S3N7T7</accession>
<evidence type="ECO:0008006" key="6">
    <source>
        <dbReference type="Google" id="ProtNLM"/>
    </source>
</evidence>
<keyword evidence="2" id="KW-1133">Transmembrane helix</keyword>
<gene>
    <name evidence="4" type="ORF">CKAN_02329600</name>
</gene>
<dbReference type="AlphaFoldDB" id="A0A3S3N7T7"/>
<evidence type="ECO:0000256" key="3">
    <source>
        <dbReference type="SAM" id="SignalP"/>
    </source>
</evidence>
<evidence type="ECO:0000256" key="1">
    <source>
        <dbReference type="SAM" id="MobiDB-lite"/>
    </source>
</evidence>
<keyword evidence="5" id="KW-1185">Reference proteome</keyword>
<name>A0A3S3N7T7_9MAGN</name>
<feature type="transmembrane region" description="Helical" evidence="2">
    <location>
        <begin position="924"/>
        <end position="941"/>
    </location>
</feature>
<dbReference type="PANTHER" id="PTHR34677:SF1">
    <property type="entry name" value="TRANSMEMBRANE PROTEIN"/>
    <property type="match status" value="1"/>
</dbReference>
<evidence type="ECO:0000313" key="5">
    <source>
        <dbReference type="Proteomes" id="UP000283530"/>
    </source>
</evidence>
<feature type="region of interest" description="Disordered" evidence="1">
    <location>
        <begin position="995"/>
        <end position="1073"/>
    </location>
</feature>
<dbReference type="OrthoDB" id="617191at2759"/>
<keyword evidence="2" id="KW-0472">Membrane</keyword>
<comment type="caution">
    <text evidence="4">The sequence shown here is derived from an EMBL/GenBank/DDBJ whole genome shotgun (WGS) entry which is preliminary data.</text>
</comment>
<reference evidence="4 5" key="1">
    <citation type="journal article" date="2019" name="Nat. Plants">
        <title>Stout camphor tree genome fills gaps in understanding of flowering plant genome evolution.</title>
        <authorList>
            <person name="Chaw S.M."/>
            <person name="Liu Y.C."/>
            <person name="Wu Y.W."/>
            <person name="Wang H.Y."/>
            <person name="Lin C.I."/>
            <person name="Wu C.S."/>
            <person name="Ke H.M."/>
            <person name="Chang L.Y."/>
            <person name="Hsu C.Y."/>
            <person name="Yang H.T."/>
            <person name="Sudianto E."/>
            <person name="Hsu M.H."/>
            <person name="Wu K.P."/>
            <person name="Wang L.N."/>
            <person name="Leebens-Mack J.H."/>
            <person name="Tsai I.J."/>
        </authorList>
    </citation>
    <scope>NUCLEOTIDE SEQUENCE [LARGE SCALE GENOMIC DNA]</scope>
    <source>
        <strain evidence="5">cv. Chaw 1501</strain>
        <tissue evidence="4">Young leaves</tissue>
    </source>
</reference>
<protein>
    <recommendedName>
        <fullName evidence="6">Transmembrane protein</fullName>
    </recommendedName>
</protein>
<feature type="chain" id="PRO_5018632905" description="Transmembrane protein" evidence="3">
    <location>
        <begin position="21"/>
        <end position="1089"/>
    </location>
</feature>
<feature type="compositionally biased region" description="Low complexity" evidence="1">
    <location>
        <begin position="1003"/>
        <end position="1017"/>
    </location>
</feature>
<feature type="transmembrane region" description="Helical" evidence="2">
    <location>
        <begin position="961"/>
        <end position="977"/>
    </location>
</feature>
<dbReference type="EMBL" id="QPKB01000010">
    <property type="protein sequence ID" value="RWR94018.1"/>
    <property type="molecule type" value="Genomic_DNA"/>
</dbReference>
<feature type="transmembrane region" description="Helical" evidence="2">
    <location>
        <begin position="636"/>
        <end position="657"/>
    </location>
</feature>
<organism evidence="4 5">
    <name type="scientific">Cinnamomum micranthum f. kanehirae</name>
    <dbReference type="NCBI Taxonomy" id="337451"/>
    <lineage>
        <taxon>Eukaryota</taxon>
        <taxon>Viridiplantae</taxon>
        <taxon>Streptophyta</taxon>
        <taxon>Embryophyta</taxon>
        <taxon>Tracheophyta</taxon>
        <taxon>Spermatophyta</taxon>
        <taxon>Magnoliopsida</taxon>
        <taxon>Magnoliidae</taxon>
        <taxon>Laurales</taxon>
        <taxon>Lauraceae</taxon>
        <taxon>Cinnamomum</taxon>
    </lineage>
</organism>
<feature type="compositionally biased region" description="Low complexity" evidence="1">
    <location>
        <begin position="1042"/>
        <end position="1068"/>
    </location>
</feature>
<dbReference type="PANTHER" id="PTHR34677">
    <property type="match status" value="1"/>
</dbReference>
<feature type="compositionally biased region" description="Basic and acidic residues" evidence="1">
    <location>
        <begin position="1022"/>
        <end position="1040"/>
    </location>
</feature>
<feature type="transmembrane region" description="Helical" evidence="2">
    <location>
        <begin position="863"/>
        <end position="881"/>
    </location>
</feature>
<evidence type="ECO:0000313" key="4">
    <source>
        <dbReference type="EMBL" id="RWR94018.1"/>
    </source>
</evidence>
<dbReference type="Proteomes" id="UP000283530">
    <property type="component" value="Unassembled WGS sequence"/>
</dbReference>